<evidence type="ECO:0000256" key="2">
    <source>
        <dbReference type="ARBA" id="ARBA00022525"/>
    </source>
</evidence>
<feature type="binding site" evidence="14">
    <location>
        <position position="197"/>
    </location>
    <ligand>
        <name>Zn(2+)</name>
        <dbReference type="ChEBI" id="CHEBI:29105"/>
        <note>catalytic</note>
    </ligand>
</feature>
<dbReference type="PROSITE" id="PS01180">
    <property type="entry name" value="CUB"/>
    <property type="match status" value="1"/>
</dbReference>
<feature type="domain" description="Peptidase M12A" evidence="17">
    <location>
        <begin position="108"/>
        <end position="301"/>
    </location>
</feature>
<dbReference type="SUPFAM" id="SSF82895">
    <property type="entry name" value="TSP-1 type 1 repeat"/>
    <property type="match status" value="1"/>
</dbReference>
<organism evidence="18 19">
    <name type="scientific">Haemonchus contortus</name>
    <name type="common">Barber pole worm</name>
    <dbReference type="NCBI Taxonomy" id="6289"/>
    <lineage>
        <taxon>Eukaryota</taxon>
        <taxon>Metazoa</taxon>
        <taxon>Ecdysozoa</taxon>
        <taxon>Nematoda</taxon>
        <taxon>Chromadorea</taxon>
        <taxon>Rhabditida</taxon>
        <taxon>Rhabditina</taxon>
        <taxon>Rhabditomorpha</taxon>
        <taxon>Strongyloidea</taxon>
        <taxon>Trichostrongylidae</taxon>
        <taxon>Haemonchus</taxon>
    </lineage>
</organism>
<dbReference type="InterPro" id="IPR000884">
    <property type="entry name" value="TSP1_rpt"/>
</dbReference>
<feature type="binding site" evidence="14">
    <location>
        <position position="201"/>
    </location>
    <ligand>
        <name>Zn(2+)</name>
        <dbReference type="ChEBI" id="CHEBI:29105"/>
        <note>catalytic</note>
    </ligand>
</feature>
<evidence type="ECO:0000259" key="16">
    <source>
        <dbReference type="PROSITE" id="PS01180"/>
    </source>
</evidence>
<evidence type="ECO:0000256" key="7">
    <source>
        <dbReference type="ARBA" id="ARBA00022801"/>
    </source>
</evidence>
<protein>
    <recommendedName>
        <fullName evidence="12">Zinc metalloproteinase</fullName>
    </recommendedName>
</protein>
<dbReference type="PROSITE" id="PS00022">
    <property type="entry name" value="EGF_1"/>
    <property type="match status" value="1"/>
</dbReference>
<dbReference type="Gene3D" id="3.40.390.10">
    <property type="entry name" value="Collagenase (Catalytic Domain)"/>
    <property type="match status" value="1"/>
</dbReference>
<dbReference type="Proteomes" id="UP000025227">
    <property type="component" value="Unplaced"/>
</dbReference>
<dbReference type="InterPro" id="IPR036383">
    <property type="entry name" value="TSP1_rpt_sf"/>
</dbReference>
<comment type="cofactor">
    <cofactor evidence="14 15">
        <name>Zn(2+)</name>
        <dbReference type="ChEBI" id="CHEBI:29105"/>
    </cofactor>
    <text evidence="14 15">Binds 1 zinc ion per subunit.</text>
</comment>
<feature type="domain" description="CUB" evidence="16">
    <location>
        <begin position="343"/>
        <end position="452"/>
    </location>
</feature>
<dbReference type="GO" id="GO:0018996">
    <property type="term" value="P:molting cycle, collagen and cuticulin-based cuticle"/>
    <property type="evidence" value="ECO:0007669"/>
    <property type="project" value="InterPro"/>
</dbReference>
<sequence>MKNLRFCLLLLGIEGVFSQYIANDVVSDYAQVKELLAQYYRKHAKKAGNDYDPSVVRNQATSKMFYDGTEATVNRLIWTEVFENDIILTLPQAEALLTESAGSRNKRQASPSAYSFWPNLTVSYEFAYNDANFKNLIRSALRHIEHNTCIRFKENGGDRDGLRYFRGNGCWSNVGRTGGRQLVSIGYGCDSLGIVAHETLHALGLWHEQSRSDRDQYININFWRIIRGTEGNFEKRTALTSDNMGQPYDLGSVMHYGAKAFTSDWTANTVETKDKRFQNTIGQRDGISFKDAKMINLRYCTGVCRTTLPCANEGYTDPNDCQKCRCPKGYGGTYCQELERSSCGEELVATQGYQILRSGPVYANSHCVWRIRSPAGQKLELNIDSVNFPCLDSCTSFVEIKATRSKTATGARLCCRAAGPFYSEDDDIILIFKGDSQIQPGYNGFTARYRYYGDSTNVKPAFTYTTRKTTTYKPQTSTTPRLKTPYPTASWGIWGQWSECSQSCGGCGFRTRVRGCYGGNRVCPGSEHQREHCNTQPCPVTKVIGSCNGRILLPCYLVDRMTFGDQALSSGDNPRRSPRNVKDSVDFSEKNALTLKTSTETMSSSRFGICEKRFKYECPTSLLTITLGWKGDKLKRNEPPPSPSSNENSAECCTGYYLSNGKCLPQ</sequence>
<dbReference type="PANTHER" id="PTHR10127">
    <property type="entry name" value="DISCOIDIN, CUB, EGF, LAMININ , AND ZINC METALLOPROTEASE DOMAIN CONTAINING"/>
    <property type="match status" value="1"/>
</dbReference>
<keyword evidence="7 14" id="KW-0378">Hydrolase</keyword>
<keyword evidence="5 14" id="KW-0479">Metal-binding</keyword>
<dbReference type="GO" id="GO:0005576">
    <property type="term" value="C:extracellular region"/>
    <property type="evidence" value="ECO:0007669"/>
    <property type="project" value="UniProtKB-SubCell"/>
</dbReference>
<dbReference type="CDD" id="cd04280">
    <property type="entry name" value="ZnMc_astacin_like"/>
    <property type="match status" value="1"/>
</dbReference>
<evidence type="ECO:0000256" key="5">
    <source>
        <dbReference type="ARBA" id="ARBA00022723"/>
    </source>
</evidence>
<name>A0A7I5E671_HAECO</name>
<dbReference type="InterPro" id="IPR000742">
    <property type="entry name" value="EGF"/>
</dbReference>
<dbReference type="GO" id="GO:0004222">
    <property type="term" value="F:metalloendopeptidase activity"/>
    <property type="evidence" value="ECO:0007669"/>
    <property type="project" value="UniProtKB-UniRule"/>
</dbReference>
<evidence type="ECO:0000256" key="9">
    <source>
        <dbReference type="ARBA" id="ARBA00023049"/>
    </source>
</evidence>
<evidence type="ECO:0000256" key="6">
    <source>
        <dbReference type="ARBA" id="ARBA00022729"/>
    </source>
</evidence>
<dbReference type="OrthoDB" id="431034at2759"/>
<keyword evidence="2 12" id="KW-0964">Secreted</keyword>
<keyword evidence="6 12" id="KW-0732">Signal</keyword>
<keyword evidence="9 14" id="KW-0482">Metalloprotease</keyword>
<accession>A0A7I5E671</accession>
<dbReference type="InterPro" id="IPR034035">
    <property type="entry name" value="Astacin-like_dom"/>
</dbReference>
<keyword evidence="3" id="KW-0245">EGF-like domain</keyword>
<keyword evidence="8 14" id="KW-0862">Zinc</keyword>
<dbReference type="Pfam" id="PF01400">
    <property type="entry name" value="Astacin"/>
    <property type="match status" value="1"/>
</dbReference>
<dbReference type="PANTHER" id="PTHR10127:SF831">
    <property type="entry name" value="ZINC METALLOPROTEINASE NAS-37"/>
    <property type="match status" value="1"/>
</dbReference>
<dbReference type="SMART" id="SM00209">
    <property type="entry name" value="TSP1"/>
    <property type="match status" value="1"/>
</dbReference>
<dbReference type="AlphaFoldDB" id="A0A7I5E671"/>
<dbReference type="OMA" id="NGCWSNV"/>
<reference evidence="19" key="1">
    <citation type="submission" date="2020-12" db="UniProtKB">
        <authorList>
            <consortium name="WormBaseParasite"/>
        </authorList>
    </citation>
    <scope>IDENTIFICATION</scope>
    <source>
        <strain evidence="19">MHco3</strain>
    </source>
</reference>
<dbReference type="Gene3D" id="2.60.120.290">
    <property type="entry name" value="Spermadhesin, CUB domain"/>
    <property type="match status" value="1"/>
</dbReference>
<dbReference type="SUPFAM" id="SSF49854">
    <property type="entry name" value="Spermadhesin, CUB domain"/>
    <property type="match status" value="1"/>
</dbReference>
<evidence type="ECO:0000256" key="8">
    <source>
        <dbReference type="ARBA" id="ARBA00022833"/>
    </source>
</evidence>
<dbReference type="CDD" id="cd00041">
    <property type="entry name" value="CUB"/>
    <property type="match status" value="1"/>
</dbReference>
<evidence type="ECO:0000256" key="10">
    <source>
        <dbReference type="ARBA" id="ARBA00023157"/>
    </source>
</evidence>
<evidence type="ECO:0000256" key="13">
    <source>
        <dbReference type="PROSITE-ProRule" id="PRU00059"/>
    </source>
</evidence>
<dbReference type="InterPro" id="IPR017050">
    <property type="entry name" value="Metallopeptidase_nem"/>
</dbReference>
<dbReference type="InterPro" id="IPR006026">
    <property type="entry name" value="Peptidase_Metallo"/>
</dbReference>
<feature type="chain" id="PRO_5029944814" description="Zinc metalloproteinase" evidence="12 15">
    <location>
        <begin position="19"/>
        <end position="666"/>
    </location>
</feature>
<dbReference type="GO" id="GO:0008270">
    <property type="term" value="F:zinc ion binding"/>
    <property type="evidence" value="ECO:0007669"/>
    <property type="project" value="UniProtKB-UniRule"/>
</dbReference>
<evidence type="ECO:0000256" key="11">
    <source>
        <dbReference type="ARBA" id="ARBA00023180"/>
    </source>
</evidence>
<keyword evidence="11" id="KW-0325">Glycoprotein</keyword>
<evidence type="ECO:0000313" key="19">
    <source>
        <dbReference type="WBParaSite" id="HCON_00023980-00001"/>
    </source>
</evidence>
<dbReference type="Pfam" id="PF00090">
    <property type="entry name" value="TSP_1"/>
    <property type="match status" value="1"/>
</dbReference>
<dbReference type="Pfam" id="PF00431">
    <property type="entry name" value="CUB"/>
    <property type="match status" value="1"/>
</dbReference>
<dbReference type="PIRSF" id="PIRSF036365">
    <property type="entry name" value="Astacin_nematoda"/>
    <property type="match status" value="1"/>
</dbReference>
<evidence type="ECO:0000256" key="1">
    <source>
        <dbReference type="ARBA" id="ARBA00004613"/>
    </source>
</evidence>
<dbReference type="GO" id="GO:0006508">
    <property type="term" value="P:proteolysis"/>
    <property type="evidence" value="ECO:0007669"/>
    <property type="project" value="UniProtKB-KW"/>
</dbReference>
<evidence type="ECO:0000313" key="18">
    <source>
        <dbReference type="Proteomes" id="UP000025227"/>
    </source>
</evidence>
<dbReference type="WBParaSite" id="HCON_00023980-00001">
    <property type="protein sequence ID" value="HCON_00023980-00001"/>
    <property type="gene ID" value="HCON_00023980"/>
</dbReference>
<proteinExistence type="predicted"/>
<dbReference type="InterPro" id="IPR024079">
    <property type="entry name" value="MetalloPept_cat_dom_sf"/>
</dbReference>
<dbReference type="InterPro" id="IPR000859">
    <property type="entry name" value="CUB_dom"/>
</dbReference>
<dbReference type="InterPro" id="IPR001506">
    <property type="entry name" value="Peptidase_M12A"/>
</dbReference>
<feature type="binding site" evidence="14">
    <location>
        <position position="207"/>
    </location>
    <ligand>
        <name>Zn(2+)</name>
        <dbReference type="ChEBI" id="CHEBI:29105"/>
        <note>catalytic</note>
    </ligand>
</feature>
<keyword evidence="18" id="KW-1185">Reference proteome</keyword>
<dbReference type="SMART" id="SM00235">
    <property type="entry name" value="ZnMc"/>
    <property type="match status" value="1"/>
</dbReference>
<keyword evidence="10" id="KW-1015">Disulfide bond</keyword>
<comment type="subcellular location">
    <subcellularLocation>
        <location evidence="1 12">Secreted</location>
    </subcellularLocation>
</comment>
<dbReference type="PROSITE" id="PS50092">
    <property type="entry name" value="TSP1"/>
    <property type="match status" value="1"/>
</dbReference>
<keyword evidence="4 14" id="KW-0645">Protease</keyword>
<dbReference type="PROSITE" id="PS01186">
    <property type="entry name" value="EGF_2"/>
    <property type="match status" value="1"/>
</dbReference>
<dbReference type="PROSITE" id="PS51864">
    <property type="entry name" value="ASTACIN"/>
    <property type="match status" value="1"/>
</dbReference>
<dbReference type="InterPro" id="IPR035914">
    <property type="entry name" value="Sperma_CUB_dom_sf"/>
</dbReference>
<dbReference type="SUPFAM" id="SSF55486">
    <property type="entry name" value="Metalloproteases ('zincins'), catalytic domain"/>
    <property type="match status" value="1"/>
</dbReference>
<dbReference type="SMART" id="SM00042">
    <property type="entry name" value="CUB"/>
    <property type="match status" value="1"/>
</dbReference>
<evidence type="ECO:0000256" key="14">
    <source>
        <dbReference type="PROSITE-ProRule" id="PRU01211"/>
    </source>
</evidence>
<comment type="caution">
    <text evidence="13">Lacks conserved residue(s) required for the propagation of feature annotation.</text>
</comment>
<dbReference type="FunFam" id="3.40.390.10:FF:000028">
    <property type="entry name" value="Zinc metalloproteinase"/>
    <property type="match status" value="1"/>
</dbReference>
<feature type="signal peptide" evidence="12 15">
    <location>
        <begin position="1"/>
        <end position="18"/>
    </location>
</feature>
<evidence type="ECO:0000256" key="4">
    <source>
        <dbReference type="ARBA" id="ARBA00022670"/>
    </source>
</evidence>
<feature type="active site" evidence="14">
    <location>
        <position position="198"/>
    </location>
</feature>
<evidence type="ECO:0000256" key="12">
    <source>
        <dbReference type="PIRNR" id="PIRNR036365"/>
    </source>
</evidence>
<evidence type="ECO:0000256" key="3">
    <source>
        <dbReference type="ARBA" id="ARBA00022536"/>
    </source>
</evidence>
<dbReference type="Gene3D" id="2.20.100.10">
    <property type="entry name" value="Thrombospondin type-1 (TSP1) repeat"/>
    <property type="match status" value="1"/>
</dbReference>
<dbReference type="PRINTS" id="PR00480">
    <property type="entry name" value="ASTACIN"/>
</dbReference>
<evidence type="ECO:0000259" key="17">
    <source>
        <dbReference type="PROSITE" id="PS51864"/>
    </source>
</evidence>
<evidence type="ECO:0000256" key="15">
    <source>
        <dbReference type="RuleBase" id="RU361183"/>
    </source>
</evidence>